<dbReference type="SUPFAM" id="SSF47592">
    <property type="entry name" value="SWIB/MDM2 domain"/>
    <property type="match status" value="1"/>
</dbReference>
<dbReference type="InterPro" id="IPR036885">
    <property type="entry name" value="SWIB_MDM2_dom_sf"/>
</dbReference>
<organism evidence="2 3">
    <name type="scientific">Sphingomonas xinjiangensis</name>
    <dbReference type="NCBI Taxonomy" id="643568"/>
    <lineage>
        <taxon>Bacteria</taxon>
        <taxon>Pseudomonadati</taxon>
        <taxon>Pseudomonadota</taxon>
        <taxon>Alphaproteobacteria</taxon>
        <taxon>Sphingomonadales</taxon>
        <taxon>Sphingomonadaceae</taxon>
        <taxon>Sphingomonas</taxon>
    </lineage>
</organism>
<dbReference type="InterPro" id="IPR019835">
    <property type="entry name" value="SWIB_domain"/>
</dbReference>
<dbReference type="CDD" id="cd10567">
    <property type="entry name" value="SWIB-MDM2_like"/>
    <property type="match status" value="1"/>
</dbReference>
<dbReference type="EMBL" id="JACIJF010000004">
    <property type="protein sequence ID" value="MBB5710408.1"/>
    <property type="molecule type" value="Genomic_DNA"/>
</dbReference>
<comment type="caution">
    <text evidence="2">The sequence shown here is derived from an EMBL/GenBank/DDBJ whole genome shotgun (WGS) entry which is preliminary data.</text>
</comment>
<dbReference type="AlphaFoldDB" id="A0A840YHW5"/>
<evidence type="ECO:0000259" key="1">
    <source>
        <dbReference type="PROSITE" id="PS51925"/>
    </source>
</evidence>
<name>A0A840YHW5_9SPHN</name>
<dbReference type="Pfam" id="PF02201">
    <property type="entry name" value="SWIB"/>
    <property type="match status" value="1"/>
</dbReference>
<dbReference type="PROSITE" id="PS51925">
    <property type="entry name" value="SWIB_MDM2"/>
    <property type="match status" value="1"/>
</dbReference>
<dbReference type="PANTHER" id="PTHR13844">
    <property type="entry name" value="SWI/SNF-RELATED MATRIX-ASSOCIATED ACTIN-DEPENDENT REGULATOR OF CHROMATIN SUBFAMILY D"/>
    <property type="match status" value="1"/>
</dbReference>
<keyword evidence="3" id="KW-1185">Reference proteome</keyword>
<dbReference type="RefSeq" id="WP_184086361.1">
    <property type="nucleotide sequence ID" value="NZ_JACIJF010000004.1"/>
</dbReference>
<protein>
    <submittedName>
        <fullName evidence="2">Chromatin remodeling complex protein RSC6</fullName>
    </submittedName>
</protein>
<evidence type="ECO:0000313" key="2">
    <source>
        <dbReference type="EMBL" id="MBB5710408.1"/>
    </source>
</evidence>
<dbReference type="Gene3D" id="1.10.245.10">
    <property type="entry name" value="SWIB/MDM2 domain"/>
    <property type="match status" value="1"/>
</dbReference>
<accession>A0A840YHW5</accession>
<dbReference type="InterPro" id="IPR003121">
    <property type="entry name" value="SWIB_MDM2_domain"/>
</dbReference>
<reference evidence="2 3" key="1">
    <citation type="submission" date="2020-08" db="EMBL/GenBank/DDBJ databases">
        <title>Genomic Encyclopedia of Type Strains, Phase IV (KMG-IV): sequencing the most valuable type-strain genomes for metagenomic binning, comparative biology and taxonomic classification.</title>
        <authorList>
            <person name="Goeker M."/>
        </authorList>
    </citation>
    <scope>NUCLEOTIDE SEQUENCE [LARGE SCALE GENOMIC DNA]</scope>
    <source>
        <strain evidence="2 3">DSM 26736</strain>
    </source>
</reference>
<sequence length="89" mass="9916">MAETKAAGGAKGGIAKPVTPSAELAAIVGKDDLPRSEIVSKMWEYIKKHNLQNPENKREILADDKLEKIFDAKKVTMFEMNKHISKHVK</sequence>
<dbReference type="Proteomes" id="UP000527143">
    <property type="component" value="Unassembled WGS sequence"/>
</dbReference>
<proteinExistence type="predicted"/>
<evidence type="ECO:0000313" key="3">
    <source>
        <dbReference type="Proteomes" id="UP000527143"/>
    </source>
</evidence>
<feature type="domain" description="DM2" evidence="1">
    <location>
        <begin position="13"/>
        <end position="89"/>
    </location>
</feature>
<gene>
    <name evidence="2" type="ORF">FHT02_001639</name>
</gene>
<dbReference type="SMART" id="SM00151">
    <property type="entry name" value="SWIB"/>
    <property type="match status" value="1"/>
</dbReference>